<dbReference type="FunFam" id="3.30.40.10:FF:000388">
    <property type="entry name" value="Putative RING zinc finger domain superfamily protein"/>
    <property type="match status" value="1"/>
</dbReference>
<dbReference type="Pfam" id="PF13639">
    <property type="entry name" value="zf-RING_2"/>
    <property type="match status" value="1"/>
</dbReference>
<protein>
    <recommendedName>
        <fullName evidence="10">RING-type domain-containing protein</fullName>
    </recommendedName>
</protein>
<organism evidence="11 12">
    <name type="scientific">Paragonimus westermani</name>
    <dbReference type="NCBI Taxonomy" id="34504"/>
    <lineage>
        <taxon>Eukaryota</taxon>
        <taxon>Metazoa</taxon>
        <taxon>Spiralia</taxon>
        <taxon>Lophotrochozoa</taxon>
        <taxon>Platyhelminthes</taxon>
        <taxon>Trematoda</taxon>
        <taxon>Digenea</taxon>
        <taxon>Plagiorchiida</taxon>
        <taxon>Troglotremata</taxon>
        <taxon>Troglotrematidae</taxon>
        <taxon>Paragonimus</taxon>
    </lineage>
</organism>
<dbReference type="Gene3D" id="3.30.40.10">
    <property type="entry name" value="Zinc/RING finger domain, C3HC4 (zinc finger)"/>
    <property type="match status" value="1"/>
</dbReference>
<evidence type="ECO:0000256" key="3">
    <source>
        <dbReference type="ARBA" id="ARBA00022723"/>
    </source>
</evidence>
<evidence type="ECO:0000313" key="12">
    <source>
        <dbReference type="Proteomes" id="UP000699462"/>
    </source>
</evidence>
<dbReference type="EMBL" id="JTDF01001163">
    <property type="protein sequence ID" value="KAF8570399.1"/>
    <property type="molecule type" value="Genomic_DNA"/>
</dbReference>
<dbReference type="InterPro" id="IPR001841">
    <property type="entry name" value="Znf_RING"/>
</dbReference>
<evidence type="ECO:0000256" key="4">
    <source>
        <dbReference type="ARBA" id="ARBA00022771"/>
    </source>
</evidence>
<name>A0A8T0DR71_9TREM</name>
<feature type="domain" description="RING-type" evidence="10">
    <location>
        <begin position="1311"/>
        <end position="1352"/>
    </location>
</feature>
<keyword evidence="4 8" id="KW-0863">Zinc-finger</keyword>
<dbReference type="Proteomes" id="UP000699462">
    <property type="component" value="Unassembled WGS sequence"/>
</dbReference>
<feature type="compositionally biased region" description="Polar residues" evidence="9">
    <location>
        <begin position="322"/>
        <end position="344"/>
    </location>
</feature>
<evidence type="ECO:0000256" key="6">
    <source>
        <dbReference type="ARBA" id="ARBA00022989"/>
    </source>
</evidence>
<sequence length="1366" mass="144696">MTSYISILSNEARSKQGPEGSGGRLIMSWMYNGASPPTVSNTLGPSFIQTNVYHNHQNVVNTSAPIILTNMNSNFCSPARDHSVLLHDAYTSVPGLSRNTSFHNEHPVRFFRHAVSTDVRMQPESNREVSSVDPVTLYGHTENRLDFPLLHPTIPKRRRTSTTSSTILDCTVHPFICDVDSRPSDCSMLPIGACPDTSVCLSPPASSDCTTRPLPSIHFVPVSWPNGAPPVSSVCLLNGIQQEHPQITTCVSQLTSTPTSNLTARWLPVTAGPSENQPSSCGLTQAQHLFNHRKRQSCFSRYSKPHRRAKLYPYSTFASLSTHPHHAQSSGSRATSKAEASQENEPVVESGQFTESQCSTDTVTVQSSNTPITYCTQNSQMVSGCAEFNLLQTPFCSSVRRLTSDNCDKCTTSAMGTVSDTSCACSAEQRYATASYTPQINSDAEFPHPSPWRPLTRIRGGSTTSIPTTTTVTADFSRTGTSVNVLSSVACTAQPDPSAALFQPQTEVLSENEHSTLSSHSILLRQTNTDRVLPNLETANDSQLSVLVDSSGTVVNDPTCFGLTMNFAPTATSTQTGEAAVVAAAAVASAAAHAVAAAAQAVSAVVVQHRSASDNEVLQAAHCSAYRRSSINRILSSTHFPLVEETRPVLRCDPSPPGPSLAPPTMIFNVSMGQCLTPAGLLHPSTCQPNTMVAAENDSVIPVTVGPTSHVRYAATTHTGPDQPVLTVQELGTSNSVSLLELLPPPRTGCWRRTSELNHTASQYGSHLSLPCDEANASASSAPVAPNFHPLAPLMGANSSGPTNRLFPVASPLIGSSLTSARLFPAVNSHDLGGTVLAIPTNSPTGPYQVATLSQAAQTGFVTVPSELTAVLNVGAATTVSHPSQNATAFQLATDGTARVMMRMSQPWMPQRATPSYLGPNLPVPQQLTPVPVLPIQRSPPPISSSRSTALSTTRDVQTLFRFLRLINQRQDPYALPYYPSAMTATAGGSNASVVVSASASGTIGSRVAAAVTPPLTPHHPTAPQSPFVSPLVPPSYGRPSGLLFARQTPTVTTEPSTLQPTSSAAVALAAVAMAAAAALQQQTSRQIPANVMSMLTAPRVVAPTPSIPVPILHAQLYYPTSINTVQPVSVGHVPPCHHSHYGAGPTTHRHVTAAYPYGTVASTYTPSTSVNTSSLGSPAYLAHLFPFLLAVPATSSSAHPADVHDLSATLIAQYASNHSSSVINPLPPDPTSAATAAAAAVAAAAAAAAASVDTLYQLAVQLESTSNRVRGLTKDELDSLPVRFYGADLGLKVGDTASVEAPLMATEERCMICLDDYEVKDSLRMLRCRHEFHAKCVDKWLKSKRTCPLCRADAFDGTQRKEESF</sequence>
<evidence type="ECO:0000313" key="11">
    <source>
        <dbReference type="EMBL" id="KAF8570399.1"/>
    </source>
</evidence>
<reference evidence="11 12" key="1">
    <citation type="submission" date="2019-07" db="EMBL/GenBank/DDBJ databases">
        <title>Annotation for the trematode Paragonimus westermani.</title>
        <authorList>
            <person name="Choi Y.-J."/>
        </authorList>
    </citation>
    <scope>NUCLEOTIDE SEQUENCE [LARGE SCALE GENOMIC DNA]</scope>
    <source>
        <strain evidence="11">180907_Pwestermani</strain>
    </source>
</reference>
<dbReference type="SMART" id="SM00184">
    <property type="entry name" value="RING"/>
    <property type="match status" value="1"/>
</dbReference>
<comment type="subcellular location">
    <subcellularLocation>
        <location evidence="1">Membrane</location>
        <topology evidence="1">Single-pass membrane protein</topology>
    </subcellularLocation>
</comment>
<proteinExistence type="predicted"/>
<accession>A0A8T0DR71</accession>
<evidence type="ECO:0000256" key="7">
    <source>
        <dbReference type="ARBA" id="ARBA00023136"/>
    </source>
</evidence>
<evidence type="ECO:0000256" key="2">
    <source>
        <dbReference type="ARBA" id="ARBA00022692"/>
    </source>
</evidence>
<dbReference type="PANTHER" id="PTHR47168:SF1">
    <property type="entry name" value="OS02G0798600 PROTEIN"/>
    <property type="match status" value="1"/>
</dbReference>
<keyword evidence="5" id="KW-0862">Zinc</keyword>
<dbReference type="PANTHER" id="PTHR47168">
    <property type="entry name" value="RING ZINC FINGER DOMAIN SUPERFAMILY PROTEIN-RELATED"/>
    <property type="match status" value="1"/>
</dbReference>
<dbReference type="PROSITE" id="PS50089">
    <property type="entry name" value="ZF_RING_2"/>
    <property type="match status" value="1"/>
</dbReference>
<keyword evidence="3" id="KW-0479">Metal-binding</keyword>
<feature type="region of interest" description="Disordered" evidence="9">
    <location>
        <begin position="442"/>
        <end position="469"/>
    </location>
</feature>
<evidence type="ECO:0000259" key="10">
    <source>
        <dbReference type="PROSITE" id="PS50089"/>
    </source>
</evidence>
<keyword evidence="6" id="KW-1133">Transmembrane helix</keyword>
<gene>
    <name evidence="11" type="ORF">P879_03486</name>
</gene>
<evidence type="ECO:0000256" key="5">
    <source>
        <dbReference type="ARBA" id="ARBA00022833"/>
    </source>
</evidence>
<feature type="region of interest" description="Disordered" evidence="9">
    <location>
        <begin position="322"/>
        <end position="355"/>
    </location>
</feature>
<keyword evidence="2" id="KW-0812">Transmembrane</keyword>
<dbReference type="GO" id="GO:0016020">
    <property type="term" value="C:membrane"/>
    <property type="evidence" value="ECO:0007669"/>
    <property type="project" value="UniProtKB-SubCell"/>
</dbReference>
<evidence type="ECO:0000256" key="1">
    <source>
        <dbReference type="ARBA" id="ARBA00004167"/>
    </source>
</evidence>
<dbReference type="GO" id="GO:0008270">
    <property type="term" value="F:zinc ion binding"/>
    <property type="evidence" value="ECO:0007669"/>
    <property type="project" value="UniProtKB-KW"/>
</dbReference>
<comment type="caution">
    <text evidence="11">The sequence shown here is derived from an EMBL/GenBank/DDBJ whole genome shotgun (WGS) entry which is preliminary data.</text>
</comment>
<dbReference type="InterPro" id="IPR051653">
    <property type="entry name" value="E3_ligase_sorting_rcpt"/>
</dbReference>
<evidence type="ECO:0000256" key="8">
    <source>
        <dbReference type="PROSITE-ProRule" id="PRU00175"/>
    </source>
</evidence>
<evidence type="ECO:0000256" key="9">
    <source>
        <dbReference type="SAM" id="MobiDB-lite"/>
    </source>
</evidence>
<dbReference type="InterPro" id="IPR013083">
    <property type="entry name" value="Znf_RING/FYVE/PHD"/>
</dbReference>
<dbReference type="SUPFAM" id="SSF57850">
    <property type="entry name" value="RING/U-box"/>
    <property type="match status" value="1"/>
</dbReference>
<dbReference type="OrthoDB" id="8062037at2759"/>
<keyword evidence="7" id="KW-0472">Membrane</keyword>
<keyword evidence="12" id="KW-1185">Reference proteome</keyword>